<reference evidence="1" key="1">
    <citation type="submission" date="2023-07" db="EMBL/GenBank/DDBJ databases">
        <title>Sorghum-associated microbial communities from plants grown in Nebraska, USA.</title>
        <authorList>
            <person name="Schachtman D."/>
        </authorList>
    </citation>
    <scope>NUCLEOTIDE SEQUENCE</scope>
    <source>
        <strain evidence="1">DS3315</strain>
    </source>
</reference>
<comment type="caution">
    <text evidence="1">The sequence shown here is derived from an EMBL/GenBank/DDBJ whole genome shotgun (WGS) entry which is preliminary data.</text>
</comment>
<proteinExistence type="predicted"/>
<gene>
    <name evidence="1" type="ORF">J2W39_003477</name>
</gene>
<protein>
    <submittedName>
        <fullName evidence="1">Uncharacterized protein</fullName>
    </submittedName>
</protein>
<dbReference type="Proteomes" id="UP001224845">
    <property type="component" value="Unassembled WGS sequence"/>
</dbReference>
<name>A0AAW8EIG3_VARPD</name>
<evidence type="ECO:0000313" key="1">
    <source>
        <dbReference type="EMBL" id="MDP9972235.1"/>
    </source>
</evidence>
<evidence type="ECO:0000313" key="2">
    <source>
        <dbReference type="Proteomes" id="UP001224845"/>
    </source>
</evidence>
<dbReference type="RefSeq" id="WP_307594855.1">
    <property type="nucleotide sequence ID" value="NZ_JAUSRV010000008.1"/>
</dbReference>
<sequence>MRKTCTIGVPTHHKVGPRQNGLGVEWLQKRGVHGVGIYQAITLGQT</sequence>
<accession>A0AAW8EIG3</accession>
<dbReference type="EMBL" id="JAUSRV010000008">
    <property type="protein sequence ID" value="MDP9972235.1"/>
    <property type="molecule type" value="Genomic_DNA"/>
</dbReference>
<dbReference type="AlphaFoldDB" id="A0AAW8EIG3"/>
<organism evidence="1 2">
    <name type="scientific">Variovorax paradoxus</name>
    <dbReference type="NCBI Taxonomy" id="34073"/>
    <lineage>
        <taxon>Bacteria</taxon>
        <taxon>Pseudomonadati</taxon>
        <taxon>Pseudomonadota</taxon>
        <taxon>Betaproteobacteria</taxon>
        <taxon>Burkholderiales</taxon>
        <taxon>Comamonadaceae</taxon>
        <taxon>Variovorax</taxon>
    </lineage>
</organism>